<evidence type="ECO:0000313" key="1">
    <source>
        <dbReference type="EMBL" id="KAK9287675.1"/>
    </source>
</evidence>
<organism evidence="1 2">
    <name type="scientific">Liquidambar formosana</name>
    <name type="common">Formosan gum</name>
    <dbReference type="NCBI Taxonomy" id="63359"/>
    <lineage>
        <taxon>Eukaryota</taxon>
        <taxon>Viridiplantae</taxon>
        <taxon>Streptophyta</taxon>
        <taxon>Embryophyta</taxon>
        <taxon>Tracheophyta</taxon>
        <taxon>Spermatophyta</taxon>
        <taxon>Magnoliopsida</taxon>
        <taxon>eudicotyledons</taxon>
        <taxon>Gunneridae</taxon>
        <taxon>Pentapetalae</taxon>
        <taxon>Saxifragales</taxon>
        <taxon>Altingiaceae</taxon>
        <taxon>Liquidambar</taxon>
    </lineage>
</organism>
<name>A0AAP0S5W3_LIQFO</name>
<dbReference type="Proteomes" id="UP001415857">
    <property type="component" value="Unassembled WGS sequence"/>
</dbReference>
<keyword evidence="2" id="KW-1185">Reference proteome</keyword>
<evidence type="ECO:0008006" key="3">
    <source>
        <dbReference type="Google" id="ProtNLM"/>
    </source>
</evidence>
<accession>A0AAP0S5W3</accession>
<dbReference type="AlphaFoldDB" id="A0AAP0S5W3"/>
<dbReference type="EMBL" id="JBBPBK010000003">
    <property type="protein sequence ID" value="KAK9287675.1"/>
    <property type="molecule type" value="Genomic_DNA"/>
</dbReference>
<protein>
    <recommendedName>
        <fullName evidence="3">Reverse transcriptase</fullName>
    </recommendedName>
</protein>
<dbReference type="PANTHER" id="PTHR33116:SF86">
    <property type="entry name" value="REVERSE TRANSCRIPTASE DOMAIN-CONTAINING PROTEIN"/>
    <property type="match status" value="1"/>
</dbReference>
<sequence>MVDQLVISSQREVSDNLSSFLFNEVLSRILMRVEELGGLRGVKIARNCPAITHLMYTDDVVIFGRANTQEAEAIKDSLELFGRWSGPWRPIPANLGFLFLFFFSFSQNITPSNAATIKNELVFRRLDMDSVYLGLPMSVGRSKKTAFGPILEKVSARLTSWKSKVLSHVGVIPPW</sequence>
<reference evidence="1 2" key="1">
    <citation type="journal article" date="2024" name="Plant J.">
        <title>Genome sequences and population genomics reveal climatic adaptation and genomic divergence between two closely related sweetgum species.</title>
        <authorList>
            <person name="Xu W.Q."/>
            <person name="Ren C.Q."/>
            <person name="Zhang X.Y."/>
            <person name="Comes H.P."/>
            <person name="Liu X.H."/>
            <person name="Li Y.G."/>
            <person name="Kettle C.J."/>
            <person name="Jalonen R."/>
            <person name="Gaisberger H."/>
            <person name="Ma Y.Z."/>
            <person name="Qiu Y.X."/>
        </authorList>
    </citation>
    <scope>NUCLEOTIDE SEQUENCE [LARGE SCALE GENOMIC DNA]</scope>
    <source>
        <strain evidence="1">Hangzhou</strain>
    </source>
</reference>
<proteinExistence type="predicted"/>
<dbReference type="PANTHER" id="PTHR33116">
    <property type="entry name" value="REVERSE TRANSCRIPTASE ZINC-BINDING DOMAIN-CONTAINING PROTEIN-RELATED-RELATED"/>
    <property type="match status" value="1"/>
</dbReference>
<comment type="caution">
    <text evidence="1">The sequence shown here is derived from an EMBL/GenBank/DDBJ whole genome shotgun (WGS) entry which is preliminary data.</text>
</comment>
<gene>
    <name evidence="1" type="ORF">L1049_016113</name>
</gene>
<evidence type="ECO:0000313" key="2">
    <source>
        <dbReference type="Proteomes" id="UP001415857"/>
    </source>
</evidence>